<evidence type="ECO:0000313" key="1">
    <source>
        <dbReference type="EMBL" id="MCY0109943.1"/>
    </source>
</evidence>
<organism evidence="1 2">
    <name type="scientific">Pseudomonas monsensis</name>
    <dbReference type="NCBI Taxonomy" id="2745509"/>
    <lineage>
        <taxon>Bacteria</taxon>
        <taxon>Pseudomonadati</taxon>
        <taxon>Pseudomonadota</taxon>
        <taxon>Gammaproteobacteria</taxon>
        <taxon>Pseudomonadales</taxon>
        <taxon>Pseudomonadaceae</taxon>
        <taxon>Pseudomonas</taxon>
    </lineage>
</organism>
<dbReference type="EMBL" id="JANIGP010000012">
    <property type="protein sequence ID" value="MCY0109943.1"/>
    <property type="molecule type" value="Genomic_DNA"/>
</dbReference>
<gene>
    <name evidence="1" type="ORF">NQF78_16650</name>
</gene>
<evidence type="ECO:0000313" key="2">
    <source>
        <dbReference type="Proteomes" id="UP001207830"/>
    </source>
</evidence>
<keyword evidence="2" id="KW-1185">Reference proteome</keyword>
<dbReference type="InterPro" id="IPR035225">
    <property type="entry name" value="DUF5338"/>
</dbReference>
<dbReference type="RefSeq" id="WP_267804304.1">
    <property type="nucleotide sequence ID" value="NZ_JANIGP010000012.1"/>
</dbReference>
<dbReference type="Proteomes" id="UP001207830">
    <property type="component" value="Unassembled WGS sequence"/>
</dbReference>
<comment type="caution">
    <text evidence="1">The sequence shown here is derived from an EMBL/GenBank/DDBJ whole genome shotgun (WGS) entry which is preliminary data.</text>
</comment>
<proteinExistence type="predicted"/>
<dbReference type="Pfam" id="PF17273">
    <property type="entry name" value="DUF5338"/>
    <property type="match status" value="1"/>
</dbReference>
<reference evidence="1 2" key="1">
    <citation type="submission" date="2022-07" db="EMBL/GenBank/DDBJ databases">
        <title>Characterization of plant growth promoting rhizobacteria (PGPR) for use as bioinoculants in agriculture.</title>
        <authorList>
            <person name="Hassen A.I."/>
            <person name="Pierneef R."/>
        </authorList>
    </citation>
    <scope>NUCLEOTIDE SEQUENCE [LARGE SCALE GENOMIC DNA]</scope>
    <source>
        <strain evidence="1 2">SARCC-3054</strain>
    </source>
</reference>
<protein>
    <submittedName>
        <fullName evidence="1">TraK family protein</fullName>
    </submittedName>
</protein>
<sequence>MRGDGRVSFVAIMEEIKHQVDSGRPLVQIYEHFEERLDLGYTQFTKYVTRYIKEGRPVFEPNRKRHQ</sequence>
<name>A0ABT3YWR1_9PSED</name>
<accession>A0ABT3YWR1</accession>